<dbReference type="Proteomes" id="UP000050761">
    <property type="component" value="Unassembled WGS sequence"/>
</dbReference>
<dbReference type="WBParaSite" id="HPBE_0001736101-mRNA-1">
    <property type="protein sequence ID" value="HPBE_0001736101-mRNA-1"/>
    <property type="gene ID" value="HPBE_0001736101"/>
</dbReference>
<sequence>MPMESIVENMSVTHYLGVVVLHHLFENTLRNMANNDETRIDAVNVATHPRTGVSSETVAQVLKELYDKHGYLSSEEITKSPPLLKAAARHMMPVIHLLNPDASSKVQKSRPLNPDAQKGGDGDGDGDISLRLDQSTALAVDDAAYLT</sequence>
<evidence type="ECO:0000313" key="3">
    <source>
        <dbReference type="Proteomes" id="UP000050761"/>
    </source>
</evidence>
<dbReference type="OrthoDB" id="6482909at2759"/>
<protein>
    <submittedName>
        <fullName evidence="4">LisH domain-containing protein</fullName>
    </submittedName>
</protein>
<evidence type="ECO:0000313" key="2">
    <source>
        <dbReference type="EMBL" id="VDP08657.1"/>
    </source>
</evidence>
<feature type="region of interest" description="Disordered" evidence="1">
    <location>
        <begin position="102"/>
        <end position="129"/>
    </location>
</feature>
<keyword evidence="3" id="KW-1185">Reference proteome</keyword>
<accession>A0A3P8A4C9</accession>
<name>A0A183G6M4_HELPZ</name>
<proteinExistence type="predicted"/>
<reference evidence="2 3" key="1">
    <citation type="submission" date="2018-11" db="EMBL/GenBank/DDBJ databases">
        <authorList>
            <consortium name="Pathogen Informatics"/>
        </authorList>
    </citation>
    <scope>NUCLEOTIDE SEQUENCE [LARGE SCALE GENOMIC DNA]</scope>
</reference>
<accession>A0A183G6M4</accession>
<dbReference type="EMBL" id="UZAH01029967">
    <property type="protein sequence ID" value="VDP08657.1"/>
    <property type="molecule type" value="Genomic_DNA"/>
</dbReference>
<reference evidence="4" key="2">
    <citation type="submission" date="2019-09" db="UniProtKB">
        <authorList>
            <consortium name="WormBaseParasite"/>
        </authorList>
    </citation>
    <scope>IDENTIFICATION</scope>
</reference>
<organism evidence="3 4">
    <name type="scientific">Heligmosomoides polygyrus</name>
    <name type="common">Parasitic roundworm</name>
    <dbReference type="NCBI Taxonomy" id="6339"/>
    <lineage>
        <taxon>Eukaryota</taxon>
        <taxon>Metazoa</taxon>
        <taxon>Ecdysozoa</taxon>
        <taxon>Nematoda</taxon>
        <taxon>Chromadorea</taxon>
        <taxon>Rhabditida</taxon>
        <taxon>Rhabditina</taxon>
        <taxon>Rhabditomorpha</taxon>
        <taxon>Strongyloidea</taxon>
        <taxon>Heligmosomidae</taxon>
        <taxon>Heligmosomoides</taxon>
    </lineage>
</organism>
<dbReference type="AlphaFoldDB" id="A0A183G6M4"/>
<evidence type="ECO:0000313" key="4">
    <source>
        <dbReference type="WBParaSite" id="HPBE_0001736101-mRNA-1"/>
    </source>
</evidence>
<evidence type="ECO:0000256" key="1">
    <source>
        <dbReference type="SAM" id="MobiDB-lite"/>
    </source>
</evidence>
<gene>
    <name evidence="2" type="ORF">HPBE_LOCUS17360</name>
</gene>